<dbReference type="Proteomes" id="UP000828941">
    <property type="component" value="Chromosome 4"/>
</dbReference>
<sequence length="460" mass="53806">MSRLSFRPRPLDIHKKLPIVKSIKDFEDDEAPASTRNSQLLRVAPEVENEVHPIPSKKVAPEIPTPQFVVVDTYERDYSQTFSQPNSYLRARGARAEIGEFVEYDLDNEDEDWLFEFNKEKKTLTPETFESLLFKLDVLDHKARERAGVITPTLGSPIPVLLRLDAAIEALQAQNVKYTIIQAVYDYWKDKRERWQKPVLRRLQPPPPVNDTNPYNVFRPREKAHRLHTRRMQRRENNVQSFEKLRQVRRNLDQAKSLLEALIKREEKKREVMESEVTLQRLQMKYKHETEFLEDNLAFPGFQPFTSKFGSSEEEFFDSDDVMTSRPRTRSSAVQNLPSYETNMRMVPMVSTKHEFKRRYVPHGWPHKMDTLEPVLLFTKPLLPDKLAMAGIIPPSDSFTKNGASTPSYKFRGRMGRGGRIIFDRWNPLLHPSMDYSNSYCMPPKPRPSTYTTTSFCVRK</sequence>
<reference evidence="1 2" key="1">
    <citation type="journal article" date="2022" name="DNA Res.">
        <title>Chromosomal-level genome assembly of the orchid tree Bauhinia variegata (Leguminosae; Cercidoideae) supports the allotetraploid origin hypothesis of Bauhinia.</title>
        <authorList>
            <person name="Zhong Y."/>
            <person name="Chen Y."/>
            <person name="Zheng D."/>
            <person name="Pang J."/>
            <person name="Liu Y."/>
            <person name="Luo S."/>
            <person name="Meng S."/>
            <person name="Qian L."/>
            <person name="Wei D."/>
            <person name="Dai S."/>
            <person name="Zhou R."/>
        </authorList>
    </citation>
    <scope>NUCLEOTIDE SEQUENCE [LARGE SCALE GENOMIC DNA]</scope>
    <source>
        <strain evidence="1">BV-YZ2020</strain>
    </source>
</reference>
<protein>
    <submittedName>
        <fullName evidence="1">Uncharacterized protein</fullName>
    </submittedName>
</protein>
<keyword evidence="2" id="KW-1185">Reference proteome</keyword>
<gene>
    <name evidence="1" type="ORF">L6164_007750</name>
</gene>
<accession>A0ACB9PDK4</accession>
<evidence type="ECO:0000313" key="2">
    <source>
        <dbReference type="Proteomes" id="UP000828941"/>
    </source>
</evidence>
<evidence type="ECO:0000313" key="1">
    <source>
        <dbReference type="EMBL" id="KAI4346887.1"/>
    </source>
</evidence>
<dbReference type="EMBL" id="CM039429">
    <property type="protein sequence ID" value="KAI4346887.1"/>
    <property type="molecule type" value="Genomic_DNA"/>
</dbReference>
<name>A0ACB9PDK4_BAUVA</name>
<proteinExistence type="predicted"/>
<comment type="caution">
    <text evidence="1">The sequence shown here is derived from an EMBL/GenBank/DDBJ whole genome shotgun (WGS) entry which is preliminary data.</text>
</comment>
<organism evidence="1 2">
    <name type="scientific">Bauhinia variegata</name>
    <name type="common">Purple orchid tree</name>
    <name type="synonym">Phanera variegata</name>
    <dbReference type="NCBI Taxonomy" id="167791"/>
    <lineage>
        <taxon>Eukaryota</taxon>
        <taxon>Viridiplantae</taxon>
        <taxon>Streptophyta</taxon>
        <taxon>Embryophyta</taxon>
        <taxon>Tracheophyta</taxon>
        <taxon>Spermatophyta</taxon>
        <taxon>Magnoliopsida</taxon>
        <taxon>eudicotyledons</taxon>
        <taxon>Gunneridae</taxon>
        <taxon>Pentapetalae</taxon>
        <taxon>rosids</taxon>
        <taxon>fabids</taxon>
        <taxon>Fabales</taxon>
        <taxon>Fabaceae</taxon>
        <taxon>Cercidoideae</taxon>
        <taxon>Cercideae</taxon>
        <taxon>Bauhiniinae</taxon>
        <taxon>Bauhinia</taxon>
    </lineage>
</organism>